<dbReference type="GO" id="GO:0016616">
    <property type="term" value="F:oxidoreductase activity, acting on the CH-OH group of donors, NAD or NADP as acceptor"/>
    <property type="evidence" value="ECO:0007669"/>
    <property type="project" value="TreeGrafter"/>
</dbReference>
<gene>
    <name evidence="4" type="ORF">SAMN04488124_3037</name>
</gene>
<evidence type="ECO:0000313" key="4">
    <source>
        <dbReference type="EMBL" id="SFR64394.1"/>
    </source>
</evidence>
<dbReference type="InterPro" id="IPR057326">
    <property type="entry name" value="KR_dom"/>
</dbReference>
<sequence length="259" mass="27157">MIPLDLSGETALVTGGGRGIGAVVADTFAEAGADVAVAARTESELAKTVERIESHGRRGVALPTDLRDADAIEELVADATDRLGTPSILVNNAAANLAGPLSEMSVDEVDTMLETNLRATFLLSQAWADAYRESSRTSGRIINVSSLTGRLGVPRMTLYSGTNAGIESVSRGFAAELARDGVTVNWVVPGLVGIDRIRNLVDEQGDDIYDLDRIPLGDLGEAVDIAHACLFFASEMASYVTGAELVVDGGVSFTAGLYR</sequence>
<dbReference type="RefSeq" id="WP_089882495.1">
    <property type="nucleotide sequence ID" value="NZ_FOYS01000005.1"/>
</dbReference>
<dbReference type="EMBL" id="FOYS01000005">
    <property type="protein sequence ID" value="SFR64394.1"/>
    <property type="molecule type" value="Genomic_DNA"/>
</dbReference>
<protein>
    <submittedName>
        <fullName evidence="4">3-oxoacyl-[acyl-carrier-protein] reductase</fullName>
    </submittedName>
</protein>
<name>A0A1I6ICP3_9EURY</name>
<evidence type="ECO:0000256" key="2">
    <source>
        <dbReference type="ARBA" id="ARBA00023002"/>
    </source>
</evidence>
<evidence type="ECO:0000259" key="3">
    <source>
        <dbReference type="SMART" id="SM00822"/>
    </source>
</evidence>
<keyword evidence="2" id="KW-0560">Oxidoreductase</keyword>
<dbReference type="PANTHER" id="PTHR42760">
    <property type="entry name" value="SHORT-CHAIN DEHYDROGENASES/REDUCTASES FAMILY MEMBER"/>
    <property type="match status" value="1"/>
</dbReference>
<reference evidence="5" key="1">
    <citation type="submission" date="2016-10" db="EMBL/GenBank/DDBJ databases">
        <authorList>
            <person name="Varghese N."/>
            <person name="Submissions S."/>
        </authorList>
    </citation>
    <scope>NUCLEOTIDE SEQUENCE [LARGE SCALE GENOMIC DNA]</scope>
    <source>
        <strain evidence="5">CGMCC 1.8711</strain>
    </source>
</reference>
<dbReference type="PANTHER" id="PTHR42760:SF133">
    <property type="entry name" value="3-OXOACYL-[ACYL-CARRIER-PROTEIN] REDUCTASE"/>
    <property type="match status" value="1"/>
</dbReference>
<dbReference type="Proteomes" id="UP000243250">
    <property type="component" value="Unassembled WGS sequence"/>
</dbReference>
<dbReference type="SMART" id="SM00822">
    <property type="entry name" value="PKS_KR"/>
    <property type="match status" value="1"/>
</dbReference>
<dbReference type="Gene3D" id="3.40.50.720">
    <property type="entry name" value="NAD(P)-binding Rossmann-like Domain"/>
    <property type="match status" value="1"/>
</dbReference>
<organism evidence="4 5">
    <name type="scientific">Halogeometricum limi</name>
    <dbReference type="NCBI Taxonomy" id="555875"/>
    <lineage>
        <taxon>Archaea</taxon>
        <taxon>Methanobacteriati</taxon>
        <taxon>Methanobacteriota</taxon>
        <taxon>Stenosarchaea group</taxon>
        <taxon>Halobacteria</taxon>
        <taxon>Halobacteriales</taxon>
        <taxon>Haloferacaceae</taxon>
        <taxon>Halogeometricum</taxon>
    </lineage>
</organism>
<comment type="similarity">
    <text evidence="1">Belongs to the short-chain dehydrogenases/reductases (SDR) family.</text>
</comment>
<dbReference type="Pfam" id="PF13561">
    <property type="entry name" value="adh_short_C2"/>
    <property type="match status" value="1"/>
</dbReference>
<dbReference type="STRING" id="555875.SAMN04488124_3037"/>
<dbReference type="CDD" id="cd05233">
    <property type="entry name" value="SDR_c"/>
    <property type="match status" value="1"/>
</dbReference>
<evidence type="ECO:0000313" key="5">
    <source>
        <dbReference type="Proteomes" id="UP000243250"/>
    </source>
</evidence>
<dbReference type="InterPro" id="IPR002347">
    <property type="entry name" value="SDR_fam"/>
</dbReference>
<dbReference type="PRINTS" id="PR00080">
    <property type="entry name" value="SDRFAMILY"/>
</dbReference>
<evidence type="ECO:0000256" key="1">
    <source>
        <dbReference type="ARBA" id="ARBA00006484"/>
    </source>
</evidence>
<dbReference type="OrthoDB" id="7442at2157"/>
<accession>A0A1I6ICP3</accession>
<dbReference type="FunFam" id="3.40.50.720:FF:000084">
    <property type="entry name" value="Short-chain dehydrogenase reductase"/>
    <property type="match status" value="1"/>
</dbReference>
<dbReference type="SUPFAM" id="SSF51735">
    <property type="entry name" value="NAD(P)-binding Rossmann-fold domains"/>
    <property type="match status" value="1"/>
</dbReference>
<proteinExistence type="inferred from homology"/>
<dbReference type="PRINTS" id="PR00081">
    <property type="entry name" value="GDHRDH"/>
</dbReference>
<dbReference type="AlphaFoldDB" id="A0A1I6ICP3"/>
<dbReference type="InterPro" id="IPR036291">
    <property type="entry name" value="NAD(P)-bd_dom_sf"/>
</dbReference>
<keyword evidence="5" id="KW-1185">Reference proteome</keyword>
<feature type="domain" description="Ketoreductase" evidence="3">
    <location>
        <begin position="9"/>
        <end position="192"/>
    </location>
</feature>